<accession>A0A2W4XC04</accession>
<evidence type="ECO:0000313" key="2">
    <source>
        <dbReference type="EMBL" id="PZO53367.1"/>
    </source>
</evidence>
<evidence type="ECO:0000259" key="1">
    <source>
        <dbReference type="Pfam" id="PF13020"/>
    </source>
</evidence>
<protein>
    <recommendedName>
        <fullName evidence="1">Protein NO VEIN C-terminal domain-containing protein</fullName>
    </recommendedName>
</protein>
<dbReference type="Proteomes" id="UP000249794">
    <property type="component" value="Unassembled WGS sequence"/>
</dbReference>
<evidence type="ECO:0000313" key="3">
    <source>
        <dbReference type="Proteomes" id="UP000249794"/>
    </source>
</evidence>
<feature type="domain" description="Protein NO VEIN C-terminal" evidence="1">
    <location>
        <begin position="621"/>
        <end position="703"/>
    </location>
</feature>
<dbReference type="Pfam" id="PF13020">
    <property type="entry name" value="NOV_C"/>
    <property type="match status" value="1"/>
</dbReference>
<comment type="caution">
    <text evidence="2">The sequence shown here is derived from an EMBL/GenBank/DDBJ whole genome shotgun (WGS) entry which is preliminary data.</text>
</comment>
<proteinExistence type="predicted"/>
<dbReference type="EMBL" id="QBMP01000129">
    <property type="protein sequence ID" value="PZO53367.1"/>
    <property type="molecule type" value="Genomic_DNA"/>
</dbReference>
<reference evidence="3" key="1">
    <citation type="submission" date="2018-04" db="EMBL/GenBank/DDBJ databases">
        <authorList>
            <person name="Cornet L."/>
        </authorList>
    </citation>
    <scope>NUCLEOTIDE SEQUENCE [LARGE SCALE GENOMIC DNA]</scope>
</reference>
<organism evidence="2 3">
    <name type="scientific">Phormidesmis priestleyi</name>
    <dbReference type="NCBI Taxonomy" id="268141"/>
    <lineage>
        <taxon>Bacteria</taxon>
        <taxon>Bacillati</taxon>
        <taxon>Cyanobacteriota</taxon>
        <taxon>Cyanophyceae</taxon>
        <taxon>Leptolyngbyales</taxon>
        <taxon>Leptolyngbyaceae</taxon>
        <taxon>Phormidesmis</taxon>
    </lineage>
</organism>
<sequence>MLGKLRRDLDIPEAIKYVLKILGEDWKQQLSHLDIQCQFPRSLDIAEASRVIDEKLRQNAHKDLRKAVYYLISCYPAEAVLAQPPFQLRTQIQQLAKSLDDAVPEPQFLSDWTPSLWAECDAWLLKTLVHDLVKIGNLQNLQTALKATSDDEAAAWLSNFIGFLSQNPNWKLFYVEEKVLPNQRGLFFSKDRLSFDKGIPDEIKDVLEKIDIDYREELLDVRIQGFEHHPRKLGVRNASDEIDKRLIEEGSLDNPKLREAVFSLISYFTTKEDTTRKVIWELANIFYGNTVVADIQVIPNLADFKWAQCNQWALKRLAHEVAAEKSVEQLGQYLKADQDKAIQYLDQLIPFASQQNLVAFLSDLKIWPNQHGYFWEKKALKKDGGIDSELKEICIYLTKEDWRSRLLLSHSDFTSTLGLFSDQETELPEAITSVIDDALKTYKGERRDHNFVEAVRLLFAWSKLPHNKALVEKLLPYFHKNKAQLFLDICENQGIHNCVFDLMQVEPEKLEALTRLANSTDISQSDIDHFVEHHADLRTLEALRSQKADPESASEVLKLLEDLGFGPEYLDALLSERAAQLESVDVGLETRGCRSGRRVRTYPQVISFEDSHKADDVGLRGEEFVHHKLVAKFGSERVQWMNEDGEGRFPYDFKVLEEDLKEVAYYIDAKSSRKGEHSDGNIFFSITNAQWDFLKECDNYYIAKV</sequence>
<dbReference type="InterPro" id="IPR024975">
    <property type="entry name" value="NOV_C"/>
</dbReference>
<name>A0A2W4XC04_9CYAN</name>
<reference evidence="2 3" key="2">
    <citation type="submission" date="2018-06" db="EMBL/GenBank/DDBJ databases">
        <title>Metagenomic assembly of (sub)arctic Cyanobacteria and their associated microbiome from non-axenic cultures.</title>
        <authorList>
            <person name="Baurain D."/>
        </authorList>
    </citation>
    <scope>NUCLEOTIDE SEQUENCE [LARGE SCALE GENOMIC DNA]</scope>
    <source>
        <strain evidence="2">ULC027bin1</strain>
    </source>
</reference>
<feature type="non-terminal residue" evidence="2">
    <location>
        <position position="705"/>
    </location>
</feature>
<dbReference type="AlphaFoldDB" id="A0A2W4XC04"/>
<gene>
    <name evidence="2" type="ORF">DCF15_12695</name>
</gene>